<keyword evidence="9" id="KW-1185">Reference proteome</keyword>
<dbReference type="PATRIC" id="fig|1768241.3.peg.3292"/>
<evidence type="ECO:0000256" key="4">
    <source>
        <dbReference type="ARBA" id="ARBA00023136"/>
    </source>
</evidence>
<keyword evidence="4" id="KW-0472">Membrane</keyword>
<feature type="compositionally biased region" description="Basic and acidic residues" evidence="5">
    <location>
        <begin position="349"/>
        <end position="360"/>
    </location>
</feature>
<evidence type="ECO:0000313" key="8">
    <source>
        <dbReference type="EMBL" id="KUP91966.1"/>
    </source>
</evidence>
<evidence type="ECO:0000256" key="5">
    <source>
        <dbReference type="SAM" id="MobiDB-lite"/>
    </source>
</evidence>
<evidence type="ECO:0000259" key="7">
    <source>
        <dbReference type="PROSITE" id="PS52015"/>
    </source>
</evidence>
<protein>
    <submittedName>
        <fullName evidence="8">Gram-negative bacterial tonB protein</fullName>
    </submittedName>
</protein>
<feature type="domain" description="TonB C-terminal" evidence="7">
    <location>
        <begin position="274"/>
        <end position="360"/>
    </location>
</feature>
<feature type="signal peptide" evidence="6">
    <location>
        <begin position="1"/>
        <end position="21"/>
    </location>
</feature>
<reference evidence="8 9" key="1">
    <citation type="submission" date="2015-12" db="EMBL/GenBank/DDBJ databases">
        <title>Genome sequence of the marine Rhodobacteraceae strain O3.65, Candidatus Tritonibacter horizontis.</title>
        <authorList>
            <person name="Poehlein A."/>
            <person name="Giebel H.A."/>
            <person name="Voget S."/>
            <person name="Brinkhoff T."/>
        </authorList>
    </citation>
    <scope>NUCLEOTIDE SEQUENCE [LARGE SCALE GENOMIC DNA]</scope>
    <source>
        <strain evidence="8 9">O3.65</strain>
    </source>
</reference>
<sequence length="360" mass="36878">MIPRSPLVAVLAVGLALAAHAALLVETDQSTVEIDGGGSVAPAALGNSFADLTQGIQSPVATDDADGTVQQEAPVVTPVQPTEQAHQAIEPPPSVVQQVEVVQQLEPDQNARAPSGPAAISPAPVVRAEVVAVSEAPQVTPVETAAATPSAVIPVAPPPTAAQDPVAQARVQAHVQASVQTNHQASPPVEARADLAPQHSPRPATRPERPKPRERQAEVKPVVRAAPVQPPSVSAPARGNSNRNARAGAETGDDDQPAAQAASAQPAKASGEGNAATANYAGKVMRQIHRQRKARTSLSGVTYVHFVIGPAGDLTSLRIAKSSGAAALDKLALTQVQRASPFPRPPAGARRDFTIGIKSD</sequence>
<feature type="region of interest" description="Disordered" evidence="5">
    <location>
        <begin position="340"/>
        <end position="360"/>
    </location>
</feature>
<dbReference type="SUPFAM" id="SSF74653">
    <property type="entry name" value="TolA/TonB C-terminal domain"/>
    <property type="match status" value="1"/>
</dbReference>
<keyword evidence="6" id="KW-0732">Signal</keyword>
<dbReference type="OrthoDB" id="7930032at2"/>
<feature type="compositionally biased region" description="Low complexity" evidence="5">
    <location>
        <begin position="257"/>
        <end position="270"/>
    </location>
</feature>
<dbReference type="InterPro" id="IPR037682">
    <property type="entry name" value="TonB_C"/>
</dbReference>
<feature type="compositionally biased region" description="Basic and acidic residues" evidence="5">
    <location>
        <begin position="205"/>
        <end position="218"/>
    </location>
</feature>
<comment type="subcellular location">
    <subcellularLocation>
        <location evidence="1">Membrane</location>
        <topology evidence="1">Single-pass membrane protein</topology>
    </subcellularLocation>
</comment>
<dbReference type="AlphaFoldDB" id="A0A132BUU4"/>
<dbReference type="Gene3D" id="3.30.1150.10">
    <property type="match status" value="1"/>
</dbReference>
<dbReference type="PROSITE" id="PS52015">
    <property type="entry name" value="TONB_CTD"/>
    <property type="match status" value="1"/>
</dbReference>
<keyword evidence="2" id="KW-0812">Transmembrane</keyword>
<feature type="region of interest" description="Disordered" evidence="5">
    <location>
        <begin position="156"/>
        <end position="273"/>
    </location>
</feature>
<keyword evidence="3" id="KW-1133">Transmembrane helix</keyword>
<evidence type="ECO:0000256" key="2">
    <source>
        <dbReference type="ARBA" id="ARBA00022692"/>
    </source>
</evidence>
<dbReference type="RefSeq" id="WP_068245699.1">
    <property type="nucleotide sequence ID" value="NZ_LPUY01000080.1"/>
</dbReference>
<evidence type="ECO:0000256" key="6">
    <source>
        <dbReference type="SAM" id="SignalP"/>
    </source>
</evidence>
<feature type="chain" id="PRO_5007288538" evidence="6">
    <location>
        <begin position="22"/>
        <end position="360"/>
    </location>
</feature>
<feature type="compositionally biased region" description="Low complexity" evidence="5">
    <location>
        <begin position="222"/>
        <end position="238"/>
    </location>
</feature>
<dbReference type="Proteomes" id="UP000068382">
    <property type="component" value="Unassembled WGS sequence"/>
</dbReference>
<dbReference type="GO" id="GO:0016020">
    <property type="term" value="C:membrane"/>
    <property type="evidence" value="ECO:0007669"/>
    <property type="project" value="UniProtKB-SubCell"/>
</dbReference>
<name>A0A132BUU4_9RHOB</name>
<dbReference type="EMBL" id="LPUY01000080">
    <property type="protein sequence ID" value="KUP91966.1"/>
    <property type="molecule type" value="Genomic_DNA"/>
</dbReference>
<evidence type="ECO:0000256" key="1">
    <source>
        <dbReference type="ARBA" id="ARBA00004167"/>
    </source>
</evidence>
<dbReference type="InterPro" id="IPR006260">
    <property type="entry name" value="TonB/TolA_C"/>
</dbReference>
<organism evidence="8 9">
    <name type="scientific">Tritonibacter horizontis</name>
    <dbReference type="NCBI Taxonomy" id="1768241"/>
    <lineage>
        <taxon>Bacteria</taxon>
        <taxon>Pseudomonadati</taxon>
        <taxon>Pseudomonadota</taxon>
        <taxon>Alphaproteobacteria</taxon>
        <taxon>Rhodobacterales</taxon>
        <taxon>Paracoccaceae</taxon>
        <taxon>Tritonibacter</taxon>
    </lineage>
</organism>
<evidence type="ECO:0000256" key="3">
    <source>
        <dbReference type="ARBA" id="ARBA00022989"/>
    </source>
</evidence>
<accession>A0A132BUU4</accession>
<proteinExistence type="predicted"/>
<comment type="caution">
    <text evidence="8">The sequence shown here is derived from an EMBL/GenBank/DDBJ whole genome shotgun (WGS) entry which is preliminary data.</text>
</comment>
<gene>
    <name evidence="8" type="ORF">TRIHO_31490</name>
</gene>
<feature type="compositionally biased region" description="Low complexity" evidence="5">
    <location>
        <begin position="166"/>
        <end position="180"/>
    </location>
</feature>
<evidence type="ECO:0000313" key="9">
    <source>
        <dbReference type="Proteomes" id="UP000068382"/>
    </source>
</evidence>
<dbReference type="Pfam" id="PF03544">
    <property type="entry name" value="TonB_C"/>
    <property type="match status" value="1"/>
</dbReference>
<dbReference type="NCBIfam" id="TIGR01352">
    <property type="entry name" value="tonB_Cterm"/>
    <property type="match status" value="1"/>
</dbReference>
<dbReference type="GO" id="GO:0055085">
    <property type="term" value="P:transmembrane transport"/>
    <property type="evidence" value="ECO:0007669"/>
    <property type="project" value="InterPro"/>
</dbReference>